<keyword evidence="3" id="KW-1185">Reference proteome</keyword>
<comment type="similarity">
    <text evidence="1">Belongs to the ornithine cyclodeaminase/mu-crystallin family.</text>
</comment>
<reference evidence="2" key="2">
    <citation type="submission" date="2020-09" db="EMBL/GenBank/DDBJ databases">
        <authorList>
            <person name="Sun Q."/>
            <person name="Ohkuma M."/>
        </authorList>
    </citation>
    <scope>NUCLEOTIDE SEQUENCE</scope>
    <source>
        <strain evidence="2">JCM 4122</strain>
    </source>
</reference>
<evidence type="ECO:0000313" key="2">
    <source>
        <dbReference type="EMBL" id="GHF81422.1"/>
    </source>
</evidence>
<dbReference type="GO" id="GO:0019752">
    <property type="term" value="P:carboxylic acid metabolic process"/>
    <property type="evidence" value="ECO:0007669"/>
    <property type="project" value="UniProtKB-ARBA"/>
</dbReference>
<dbReference type="AlphaFoldDB" id="A0A919EGX0"/>
<dbReference type="InterPro" id="IPR003462">
    <property type="entry name" value="ODC_Mu_crystall"/>
</dbReference>
<protein>
    <submittedName>
        <fullName evidence="2">Delta(1)-pyrroline-2-carboxylate reductase</fullName>
    </submittedName>
</protein>
<dbReference type="Gene3D" id="3.30.1780.10">
    <property type="entry name" value="ornithine cyclodeaminase, domain 1"/>
    <property type="match status" value="1"/>
</dbReference>
<reference evidence="2" key="1">
    <citation type="journal article" date="2014" name="Int. J. Syst. Evol. Microbiol.">
        <title>Complete genome sequence of Corynebacterium casei LMG S-19264T (=DSM 44701T), isolated from a smear-ripened cheese.</title>
        <authorList>
            <consortium name="US DOE Joint Genome Institute (JGI-PGF)"/>
            <person name="Walter F."/>
            <person name="Albersmeier A."/>
            <person name="Kalinowski J."/>
            <person name="Ruckert C."/>
        </authorList>
    </citation>
    <scope>NUCLEOTIDE SEQUENCE</scope>
    <source>
        <strain evidence="2">JCM 4122</strain>
    </source>
</reference>
<organism evidence="2 3">
    <name type="scientific">Streptomyces filamentosus</name>
    <name type="common">Streptomyces roseosporus</name>
    <dbReference type="NCBI Taxonomy" id="67294"/>
    <lineage>
        <taxon>Bacteria</taxon>
        <taxon>Bacillati</taxon>
        <taxon>Actinomycetota</taxon>
        <taxon>Actinomycetes</taxon>
        <taxon>Kitasatosporales</taxon>
        <taxon>Streptomycetaceae</taxon>
        <taxon>Streptomyces</taxon>
    </lineage>
</organism>
<dbReference type="PANTHER" id="PTHR13812">
    <property type="entry name" value="KETIMINE REDUCTASE MU-CRYSTALLIN"/>
    <property type="match status" value="1"/>
</dbReference>
<dbReference type="FunFam" id="3.40.50.720:FF:000311">
    <property type="entry name" value="Ornithine cyclodeaminase"/>
    <property type="match status" value="1"/>
</dbReference>
<evidence type="ECO:0000313" key="3">
    <source>
        <dbReference type="Proteomes" id="UP000632849"/>
    </source>
</evidence>
<name>A0A919EGX0_STRFL</name>
<proteinExistence type="inferred from homology"/>
<gene>
    <name evidence="2" type="primary">arcB</name>
    <name evidence="2" type="ORF">GCM10017667_06440</name>
</gene>
<accession>A0A919EGX0</accession>
<dbReference type="GeneID" id="95663630"/>
<dbReference type="GO" id="GO:0016491">
    <property type="term" value="F:oxidoreductase activity"/>
    <property type="evidence" value="ECO:0007669"/>
    <property type="project" value="UniProtKB-ARBA"/>
</dbReference>
<comment type="caution">
    <text evidence="2">The sequence shown here is derived from an EMBL/GenBank/DDBJ whole genome shotgun (WGS) entry which is preliminary data.</text>
</comment>
<dbReference type="PIRSF" id="PIRSF001439">
    <property type="entry name" value="CryM"/>
    <property type="match status" value="1"/>
</dbReference>
<dbReference type="GO" id="GO:0042562">
    <property type="term" value="F:hormone binding"/>
    <property type="evidence" value="ECO:0007669"/>
    <property type="project" value="TreeGrafter"/>
</dbReference>
<dbReference type="InterPro" id="IPR036291">
    <property type="entry name" value="NAD(P)-bd_dom_sf"/>
</dbReference>
<dbReference type="RefSeq" id="WP_170313990.1">
    <property type="nucleotide sequence ID" value="NZ_BNBE01000001.1"/>
</dbReference>
<dbReference type="GO" id="GO:0005737">
    <property type="term" value="C:cytoplasm"/>
    <property type="evidence" value="ECO:0007669"/>
    <property type="project" value="TreeGrafter"/>
</dbReference>
<dbReference type="InterPro" id="IPR023401">
    <property type="entry name" value="ODC_N"/>
</dbReference>
<dbReference type="EMBL" id="BNBE01000001">
    <property type="protein sequence ID" value="GHF81422.1"/>
    <property type="molecule type" value="Genomic_DNA"/>
</dbReference>
<dbReference type="Gene3D" id="3.40.50.720">
    <property type="entry name" value="NAD(P)-binding Rossmann-like Domain"/>
    <property type="match status" value="1"/>
</dbReference>
<evidence type="ECO:0000256" key="1">
    <source>
        <dbReference type="ARBA" id="ARBA00008903"/>
    </source>
</evidence>
<dbReference type="Pfam" id="PF02423">
    <property type="entry name" value="OCD_Mu_crystall"/>
    <property type="match status" value="1"/>
</dbReference>
<dbReference type="SUPFAM" id="SSF51735">
    <property type="entry name" value="NAD(P)-binding Rossmann-fold domains"/>
    <property type="match status" value="1"/>
</dbReference>
<dbReference type="PANTHER" id="PTHR13812:SF19">
    <property type="entry name" value="KETIMINE REDUCTASE MU-CRYSTALLIN"/>
    <property type="match status" value="1"/>
</dbReference>
<dbReference type="Proteomes" id="UP000632849">
    <property type="component" value="Unassembled WGS sequence"/>
</dbReference>
<sequence length="334" mass="35391">MGHLHVIDAAAVRKLLTYDDAIPAMEDTMVRASRRELYEHPRVTVEPPGHGGMVLLMPAVGGPEEEPVLGLKMLSMFPRAVERELPSVQGLVILVDAVHGQPLALVDAGALTEIRTAAVTAVATRALARQGARELAVIGAGVQARGHLEALSRTREWDRVRIYSRTRATAEKLARWAEGFYPRAEVCDSTAEALADCDVLCTATSVAGDEPVFDPAELPAGRGVHINAIGAFGPGCRELPTATVAGARLIVDNREAALREAGDILLPIAEGALTEDAIAAEIGEVLAGTRPGRTDDTQTTVFETLGLPVQDSVAAALVYRRAVSHGIGERISFP</sequence>